<dbReference type="SUPFAM" id="SSF53448">
    <property type="entry name" value="Nucleotide-diphospho-sugar transferases"/>
    <property type="match status" value="1"/>
</dbReference>
<proteinExistence type="inferred from homology"/>
<dbReference type="PANTHER" id="PTHR43197">
    <property type="entry name" value="UTP--GLUCOSE-1-PHOSPHATE URIDYLYLTRANSFERASE"/>
    <property type="match status" value="1"/>
</dbReference>
<evidence type="ECO:0000256" key="3">
    <source>
        <dbReference type="ARBA" id="ARBA00022679"/>
    </source>
</evidence>
<organism evidence="6 7">
    <name type="scientific">Capsulimonas corticalis</name>
    <dbReference type="NCBI Taxonomy" id="2219043"/>
    <lineage>
        <taxon>Bacteria</taxon>
        <taxon>Bacillati</taxon>
        <taxon>Armatimonadota</taxon>
        <taxon>Armatimonadia</taxon>
        <taxon>Capsulimonadales</taxon>
        <taxon>Capsulimonadaceae</taxon>
        <taxon>Capsulimonas</taxon>
    </lineage>
</organism>
<evidence type="ECO:0000256" key="2">
    <source>
        <dbReference type="ARBA" id="ARBA00012415"/>
    </source>
</evidence>
<dbReference type="InterPro" id="IPR005835">
    <property type="entry name" value="NTP_transferase_dom"/>
</dbReference>
<dbReference type="InterPro" id="IPR029044">
    <property type="entry name" value="Nucleotide-diphossugar_trans"/>
</dbReference>
<protein>
    <recommendedName>
        <fullName evidence="2">UTP--glucose-1-phosphate uridylyltransferase</fullName>
        <ecNumber evidence="2">2.7.7.9</ecNumber>
    </recommendedName>
</protein>
<evidence type="ECO:0000256" key="4">
    <source>
        <dbReference type="ARBA" id="ARBA00022695"/>
    </source>
</evidence>
<keyword evidence="7" id="KW-1185">Reference proteome</keyword>
<evidence type="ECO:0000256" key="1">
    <source>
        <dbReference type="ARBA" id="ARBA00006890"/>
    </source>
</evidence>
<reference evidence="6 7" key="1">
    <citation type="journal article" date="2019" name="Int. J. Syst. Evol. Microbiol.">
        <title>Capsulimonas corticalis gen. nov., sp. nov., an aerobic capsulated bacterium, of a novel bacterial order, Capsulimonadales ord. nov., of the class Armatimonadia of the phylum Armatimonadetes.</title>
        <authorList>
            <person name="Li J."/>
            <person name="Kudo C."/>
            <person name="Tonouchi A."/>
        </authorList>
    </citation>
    <scope>NUCLEOTIDE SEQUENCE [LARGE SCALE GENOMIC DNA]</scope>
    <source>
        <strain evidence="6 7">AX-7</strain>
    </source>
</reference>
<gene>
    <name evidence="6" type="primary">hasC</name>
    <name evidence="6" type="ORF">CCAX7_31310</name>
</gene>
<dbReference type="Pfam" id="PF00483">
    <property type="entry name" value="NTP_transferase"/>
    <property type="match status" value="1"/>
</dbReference>
<dbReference type="FunCoup" id="A0A402CSH4">
    <property type="interactions" value="278"/>
</dbReference>
<dbReference type="EC" id="2.7.7.9" evidence="2"/>
<keyword evidence="3" id="KW-0808">Transferase</keyword>
<dbReference type="Gene3D" id="3.90.550.10">
    <property type="entry name" value="Spore Coat Polysaccharide Biosynthesis Protein SpsA, Chain A"/>
    <property type="match status" value="1"/>
</dbReference>
<dbReference type="Proteomes" id="UP000287394">
    <property type="component" value="Chromosome"/>
</dbReference>
<keyword evidence="4 6" id="KW-0548">Nucleotidyltransferase</keyword>
<comment type="similarity">
    <text evidence="1">Belongs to the UDPGP type 2 family.</text>
</comment>
<evidence type="ECO:0000313" key="7">
    <source>
        <dbReference type="Proteomes" id="UP000287394"/>
    </source>
</evidence>
<dbReference type="GO" id="GO:0003983">
    <property type="term" value="F:UTP:glucose-1-phosphate uridylyltransferase activity"/>
    <property type="evidence" value="ECO:0007669"/>
    <property type="project" value="UniProtKB-EC"/>
</dbReference>
<dbReference type="PANTHER" id="PTHR43197:SF1">
    <property type="entry name" value="UTP--GLUCOSE-1-PHOSPHATE URIDYLYLTRANSFERASE"/>
    <property type="match status" value="1"/>
</dbReference>
<evidence type="ECO:0000313" key="6">
    <source>
        <dbReference type="EMBL" id="BDI31080.1"/>
    </source>
</evidence>
<sequence length="311" mass="34311">MATVKKAVVTAAGRGTRQYPATNTVQKELIPLVDVDGYTKPTLQIILEEVVASGIEEICVVANPTNLEPIQAHFQGLTDEQKRTQFAGKDWADALSDTLADIQSRLHFVVQHTQEGYGHAVYQAHEWAGDEPFVLMVGDHISLSSTSESCTQQIIHAFEQSSAPVSSVARIGESKVSRYGTAAGEATDFSGAPSYWMRAMMEKPSVEYAREHLRTPGIPDDQFLCFYGIHAFPSAAFDCLKHLIDNDIRQKGEIQMAAAQEMLFQRGPYLLAEIQGEQYDMGTPDGLILTQIALAMRSPYREPARALFESL</sequence>
<dbReference type="EMBL" id="AP025739">
    <property type="protein sequence ID" value="BDI31080.1"/>
    <property type="molecule type" value="Genomic_DNA"/>
</dbReference>
<dbReference type="AlphaFoldDB" id="A0A402CSH4"/>
<name>A0A402CSH4_9BACT</name>
<evidence type="ECO:0000256" key="5">
    <source>
        <dbReference type="ARBA" id="ARBA00048128"/>
    </source>
</evidence>
<dbReference type="OrthoDB" id="9803871at2"/>
<dbReference type="InterPro" id="IPR005771">
    <property type="entry name" value="GalU_uridylyltTrfase_bac/arc"/>
</dbReference>
<dbReference type="GO" id="GO:0006011">
    <property type="term" value="P:UDP-alpha-D-glucose metabolic process"/>
    <property type="evidence" value="ECO:0007669"/>
    <property type="project" value="InterPro"/>
</dbReference>
<comment type="catalytic activity">
    <reaction evidence="5">
        <text>alpha-D-glucose 1-phosphate + UTP + H(+) = UDP-alpha-D-glucose + diphosphate</text>
        <dbReference type="Rhea" id="RHEA:19889"/>
        <dbReference type="ChEBI" id="CHEBI:15378"/>
        <dbReference type="ChEBI" id="CHEBI:33019"/>
        <dbReference type="ChEBI" id="CHEBI:46398"/>
        <dbReference type="ChEBI" id="CHEBI:58601"/>
        <dbReference type="ChEBI" id="CHEBI:58885"/>
        <dbReference type="EC" id="2.7.7.9"/>
    </reaction>
</comment>
<accession>A0A402CSH4</accession>
<dbReference type="RefSeq" id="WP_119320349.1">
    <property type="nucleotide sequence ID" value="NZ_AP025739.1"/>
</dbReference>
<dbReference type="KEGG" id="ccot:CCAX7_31310"/>